<proteinExistence type="predicted"/>
<evidence type="ECO:0000313" key="9">
    <source>
        <dbReference type="Proteomes" id="UP000507470"/>
    </source>
</evidence>
<keyword evidence="3 6" id="KW-0812">Transmembrane</keyword>
<comment type="subcellular location">
    <subcellularLocation>
        <location evidence="1">Membrane</location>
        <topology evidence="1">Multi-pass membrane protein</topology>
    </subcellularLocation>
</comment>
<evidence type="ECO:0000256" key="5">
    <source>
        <dbReference type="ARBA" id="ARBA00023136"/>
    </source>
</evidence>
<dbReference type="InterPro" id="IPR020846">
    <property type="entry name" value="MFS_dom"/>
</dbReference>
<dbReference type="PANTHER" id="PTHR23511">
    <property type="entry name" value="SYNAPTIC VESICLE GLYCOPROTEIN 2"/>
    <property type="match status" value="1"/>
</dbReference>
<dbReference type="SUPFAM" id="SSF103473">
    <property type="entry name" value="MFS general substrate transporter"/>
    <property type="match status" value="1"/>
</dbReference>
<feature type="transmembrane region" description="Helical" evidence="6">
    <location>
        <begin position="119"/>
        <end position="142"/>
    </location>
</feature>
<dbReference type="InterPro" id="IPR011701">
    <property type="entry name" value="MFS"/>
</dbReference>
<dbReference type="EMBL" id="CACVKT020006882">
    <property type="protein sequence ID" value="CAC5403906.1"/>
    <property type="molecule type" value="Genomic_DNA"/>
</dbReference>
<feature type="transmembrane region" description="Helical" evidence="6">
    <location>
        <begin position="53"/>
        <end position="78"/>
    </location>
</feature>
<feature type="transmembrane region" description="Helical" evidence="6">
    <location>
        <begin position="148"/>
        <end position="165"/>
    </location>
</feature>
<feature type="transmembrane region" description="Helical" evidence="6">
    <location>
        <begin position="90"/>
        <end position="107"/>
    </location>
</feature>
<dbReference type="OrthoDB" id="3936150at2759"/>
<evidence type="ECO:0000313" key="8">
    <source>
        <dbReference type="EMBL" id="CAC5403906.1"/>
    </source>
</evidence>
<name>A0A6J8D7F5_MYTCO</name>
<dbReference type="PROSITE" id="PS00217">
    <property type="entry name" value="SUGAR_TRANSPORT_2"/>
    <property type="match status" value="1"/>
</dbReference>
<dbReference type="InterPro" id="IPR005829">
    <property type="entry name" value="Sugar_transporter_CS"/>
</dbReference>
<reference evidence="8 9" key="1">
    <citation type="submission" date="2020-06" db="EMBL/GenBank/DDBJ databases">
        <authorList>
            <person name="Li R."/>
            <person name="Bekaert M."/>
        </authorList>
    </citation>
    <scope>NUCLEOTIDE SEQUENCE [LARGE SCALE GENOMIC DNA]</scope>
    <source>
        <strain evidence="9">wild</strain>
    </source>
</reference>
<dbReference type="GO" id="GO:0022857">
    <property type="term" value="F:transmembrane transporter activity"/>
    <property type="evidence" value="ECO:0007669"/>
    <property type="project" value="InterPro"/>
</dbReference>
<accession>A0A6J8D7F5</accession>
<dbReference type="GO" id="GO:0016020">
    <property type="term" value="C:membrane"/>
    <property type="evidence" value="ECO:0007669"/>
    <property type="project" value="UniProtKB-SubCell"/>
</dbReference>
<dbReference type="Proteomes" id="UP000507470">
    <property type="component" value="Unassembled WGS sequence"/>
</dbReference>
<dbReference type="InterPro" id="IPR036259">
    <property type="entry name" value="MFS_trans_sf"/>
</dbReference>
<evidence type="ECO:0000256" key="4">
    <source>
        <dbReference type="ARBA" id="ARBA00022989"/>
    </source>
</evidence>
<keyword evidence="4 6" id="KW-1133">Transmembrane helix</keyword>
<evidence type="ECO:0000259" key="7">
    <source>
        <dbReference type="PROSITE" id="PS50850"/>
    </source>
</evidence>
<dbReference type="Pfam" id="PF07690">
    <property type="entry name" value="MFS_1"/>
    <property type="match status" value="1"/>
</dbReference>
<dbReference type="Gene3D" id="1.20.1250.20">
    <property type="entry name" value="MFS general substrate transporter like domains"/>
    <property type="match status" value="1"/>
</dbReference>
<sequence>MPSLMEENFKMTHSDEYDPLITNQEGNSDVNPDAVPYEEALKQTGYGRFHYKVLALCGWAVSSDAIEVLSVSFLLPAASCDLDIGSTDKGWLNAIVFIGMLLGGYFWGSLADHQGRRSILMWSLTVNGLGVLASSVVQTFWAFLLCRFISGIGVGGSIPVIFSYFTEFQPKEKRGMMISALATFWMCGNIIAAGKIAHLELISDC</sequence>
<feature type="transmembrane region" description="Helical" evidence="6">
    <location>
        <begin position="177"/>
        <end position="197"/>
    </location>
</feature>
<organism evidence="8 9">
    <name type="scientific">Mytilus coruscus</name>
    <name type="common">Sea mussel</name>
    <dbReference type="NCBI Taxonomy" id="42192"/>
    <lineage>
        <taxon>Eukaryota</taxon>
        <taxon>Metazoa</taxon>
        <taxon>Spiralia</taxon>
        <taxon>Lophotrochozoa</taxon>
        <taxon>Mollusca</taxon>
        <taxon>Bivalvia</taxon>
        <taxon>Autobranchia</taxon>
        <taxon>Pteriomorphia</taxon>
        <taxon>Mytilida</taxon>
        <taxon>Mytiloidea</taxon>
        <taxon>Mytilidae</taxon>
        <taxon>Mytilinae</taxon>
        <taxon>Mytilus</taxon>
    </lineage>
</organism>
<evidence type="ECO:0000256" key="6">
    <source>
        <dbReference type="SAM" id="Phobius"/>
    </source>
</evidence>
<feature type="domain" description="Major facilitator superfamily (MFS) profile" evidence="7">
    <location>
        <begin position="53"/>
        <end position="205"/>
    </location>
</feature>
<dbReference type="PANTHER" id="PTHR23511:SF34">
    <property type="entry name" value="SYNAPTIC VESICLE GLYCOPROTEIN 2"/>
    <property type="match status" value="1"/>
</dbReference>
<evidence type="ECO:0000256" key="1">
    <source>
        <dbReference type="ARBA" id="ARBA00004141"/>
    </source>
</evidence>
<keyword evidence="2" id="KW-0813">Transport</keyword>
<evidence type="ECO:0000256" key="2">
    <source>
        <dbReference type="ARBA" id="ARBA00022448"/>
    </source>
</evidence>
<keyword evidence="5 6" id="KW-0472">Membrane</keyword>
<protein>
    <submittedName>
        <fullName evidence="8">SV2</fullName>
    </submittedName>
</protein>
<gene>
    <name evidence="8" type="ORF">MCOR_37757</name>
</gene>
<evidence type="ECO:0000256" key="3">
    <source>
        <dbReference type="ARBA" id="ARBA00022692"/>
    </source>
</evidence>
<dbReference type="PROSITE" id="PS50850">
    <property type="entry name" value="MFS"/>
    <property type="match status" value="1"/>
</dbReference>
<dbReference type="AlphaFoldDB" id="A0A6J8D7F5"/>
<keyword evidence="9" id="KW-1185">Reference proteome</keyword>